<reference evidence="2 3" key="1">
    <citation type="submission" date="2015-03" db="EMBL/GenBank/DDBJ databases">
        <title>Genome assembly of Sandaracinus amylolyticus DSM 53668.</title>
        <authorList>
            <person name="Sharma G."/>
            <person name="Subramanian S."/>
        </authorList>
    </citation>
    <scope>NUCLEOTIDE SEQUENCE [LARGE SCALE GENOMIC DNA]</scope>
    <source>
        <strain evidence="2 3">DSM 53668</strain>
    </source>
</reference>
<dbReference type="PANTHER" id="PTHR33608:SF6">
    <property type="entry name" value="BLL2464 PROTEIN"/>
    <property type="match status" value="1"/>
</dbReference>
<dbReference type="RefSeq" id="WP_053234483.1">
    <property type="nucleotide sequence ID" value="NZ_CP011125.1"/>
</dbReference>
<proteinExistence type="predicted"/>
<dbReference type="KEGG" id="samy:DB32_004347"/>
<dbReference type="Gene3D" id="3.40.50.410">
    <property type="entry name" value="von Willebrand factor, type A domain"/>
    <property type="match status" value="1"/>
</dbReference>
<accession>A0A0F6W4H6</accession>
<protein>
    <recommendedName>
        <fullName evidence="1">DUF58 domain-containing protein</fullName>
    </recommendedName>
</protein>
<gene>
    <name evidence="2" type="ORF">DB32_004347</name>
</gene>
<dbReference type="PANTHER" id="PTHR33608">
    <property type="entry name" value="BLL2464 PROTEIN"/>
    <property type="match status" value="1"/>
</dbReference>
<sequence>MIPRELIKKLRTIEIRTSRLANEQLAGGYHSVFKGRGMAFSEVRQYQPGDDVRFIDWNVSARMNEVYVKVFSEEREMTVMLLVDLSESERFGSVARPKVETVAEVAALLAFSAIKNNDRVGLILFTDRVERYVPPKKGKGHVMRVVTEILNAKPKGKGTDLRVALDLLGGVQRRRAVAFLVSDLIAKDWERSLRIASARHDLIPVQVVDPREEELPDVGWALVEDLESGELLEVDTSDPAVRRAYASRVAKERAIREQLFGRLGVDHVTVRTDRPYVPALAELFRRREKRMKGYG</sequence>
<evidence type="ECO:0000259" key="1">
    <source>
        <dbReference type="Pfam" id="PF01882"/>
    </source>
</evidence>
<evidence type="ECO:0000313" key="2">
    <source>
        <dbReference type="EMBL" id="AKF07198.1"/>
    </source>
</evidence>
<dbReference type="SUPFAM" id="SSF53300">
    <property type="entry name" value="vWA-like"/>
    <property type="match status" value="1"/>
</dbReference>
<keyword evidence="3" id="KW-1185">Reference proteome</keyword>
<dbReference type="STRING" id="927083.DB32_004347"/>
<dbReference type="Proteomes" id="UP000034883">
    <property type="component" value="Chromosome"/>
</dbReference>
<dbReference type="InterPro" id="IPR036465">
    <property type="entry name" value="vWFA_dom_sf"/>
</dbReference>
<dbReference type="EMBL" id="CP011125">
    <property type="protein sequence ID" value="AKF07198.1"/>
    <property type="molecule type" value="Genomic_DNA"/>
</dbReference>
<dbReference type="OrthoDB" id="9776116at2"/>
<dbReference type="AlphaFoldDB" id="A0A0F6W4H6"/>
<name>A0A0F6W4H6_9BACT</name>
<dbReference type="Pfam" id="PF01882">
    <property type="entry name" value="DUF58"/>
    <property type="match status" value="1"/>
</dbReference>
<evidence type="ECO:0000313" key="3">
    <source>
        <dbReference type="Proteomes" id="UP000034883"/>
    </source>
</evidence>
<dbReference type="InterPro" id="IPR002881">
    <property type="entry name" value="DUF58"/>
</dbReference>
<organism evidence="2 3">
    <name type="scientific">Sandaracinus amylolyticus</name>
    <dbReference type="NCBI Taxonomy" id="927083"/>
    <lineage>
        <taxon>Bacteria</taxon>
        <taxon>Pseudomonadati</taxon>
        <taxon>Myxococcota</taxon>
        <taxon>Polyangia</taxon>
        <taxon>Polyangiales</taxon>
        <taxon>Sandaracinaceae</taxon>
        <taxon>Sandaracinus</taxon>
    </lineage>
</organism>
<feature type="domain" description="DUF58" evidence="1">
    <location>
        <begin position="42"/>
        <end position="254"/>
    </location>
</feature>